<keyword evidence="4" id="KW-1185">Reference proteome</keyword>
<dbReference type="InterPro" id="IPR051319">
    <property type="entry name" value="Oligoribo/pAp-PDE_c-di-AMP_PDE"/>
</dbReference>
<dbReference type="AlphaFoldDB" id="A0A327NPY7"/>
<protein>
    <submittedName>
        <fullName evidence="3">Bifunctional oligoribonuclease/PAP phosphatase NrnA</fullName>
    </submittedName>
</protein>
<organism evidence="3 4">
    <name type="scientific">Spirosoma telluris</name>
    <dbReference type="NCBI Taxonomy" id="2183553"/>
    <lineage>
        <taxon>Bacteria</taxon>
        <taxon>Pseudomonadati</taxon>
        <taxon>Bacteroidota</taxon>
        <taxon>Cytophagia</taxon>
        <taxon>Cytophagales</taxon>
        <taxon>Cytophagaceae</taxon>
        <taxon>Spirosoma</taxon>
    </lineage>
</organism>
<name>A0A327NPY7_9BACT</name>
<dbReference type="PANTHER" id="PTHR47618:SF1">
    <property type="entry name" value="BIFUNCTIONAL OLIGORIBONUCLEASE AND PAP PHOSPHATASE NRNA"/>
    <property type="match status" value="1"/>
</dbReference>
<feature type="domain" description="DDH" evidence="1">
    <location>
        <begin position="28"/>
        <end position="178"/>
    </location>
</feature>
<evidence type="ECO:0000259" key="2">
    <source>
        <dbReference type="Pfam" id="PF02272"/>
    </source>
</evidence>
<proteinExistence type="predicted"/>
<dbReference type="InterPro" id="IPR003156">
    <property type="entry name" value="DHHA1_dom"/>
</dbReference>
<dbReference type="OrthoDB" id="9803668at2"/>
<evidence type="ECO:0000313" key="3">
    <source>
        <dbReference type="EMBL" id="RAI76795.1"/>
    </source>
</evidence>
<dbReference type="Gene3D" id="3.90.1640.10">
    <property type="entry name" value="inorganic pyrophosphatase (n-terminal core)"/>
    <property type="match status" value="1"/>
</dbReference>
<dbReference type="Gene3D" id="3.10.310.30">
    <property type="match status" value="1"/>
</dbReference>
<sequence length="349" mass="38809">MGFDYGFGCLCMQDIEAIGALIGHPQTVLITTHQNPDADAMGSSLGLAGYLRKKGHRVTVVTPTDYSQNLHWMSGNDDVIAFDEKVRVSVSQLIQEADIIFCLDFSSLDRIRELAPMVRQSRAKKVLIDHHLEPELFADLALWDPTAAATTQLIFRLIVQLGDKALVDVPIAECLYAGLMTDTGSFRHSNTTGDVHRMAAELLDLHIDVSSIHRRIFDNVTLDKFRLLGYVLNEKLKVLPEYKFAYITLTDAELKRYRSKTGDTEGMVNYALAVEGVVMAAILIDRNEEIRISFRSVGDFSVRNLASTHFDGGGHRNAAGGRSKLSLAETEKKLLSVVPLYQQQLLETV</sequence>
<evidence type="ECO:0000313" key="4">
    <source>
        <dbReference type="Proteomes" id="UP000249016"/>
    </source>
</evidence>
<accession>A0A327NPY7</accession>
<evidence type="ECO:0000259" key="1">
    <source>
        <dbReference type="Pfam" id="PF01368"/>
    </source>
</evidence>
<dbReference type="Pfam" id="PF02272">
    <property type="entry name" value="DHHA1"/>
    <property type="match status" value="1"/>
</dbReference>
<dbReference type="PANTHER" id="PTHR47618">
    <property type="entry name" value="BIFUNCTIONAL OLIGORIBONUCLEASE AND PAP PHOSPHATASE NRNA"/>
    <property type="match status" value="1"/>
</dbReference>
<gene>
    <name evidence="3" type="ORF">HMF3257_26235</name>
</gene>
<comment type="caution">
    <text evidence="3">The sequence shown here is derived from an EMBL/GenBank/DDBJ whole genome shotgun (WGS) entry which is preliminary data.</text>
</comment>
<dbReference type="InterPro" id="IPR001667">
    <property type="entry name" value="DDH_dom"/>
</dbReference>
<dbReference type="Pfam" id="PF01368">
    <property type="entry name" value="DHH"/>
    <property type="match status" value="1"/>
</dbReference>
<reference evidence="3 4" key="1">
    <citation type="submission" date="2018-06" db="EMBL/GenBank/DDBJ databases">
        <title>Spirosoma sp. HMF3257 Genome sequencing and assembly.</title>
        <authorList>
            <person name="Kang H."/>
            <person name="Cha I."/>
            <person name="Kim H."/>
            <person name="Kang J."/>
            <person name="Joh K."/>
        </authorList>
    </citation>
    <scope>NUCLEOTIDE SEQUENCE [LARGE SCALE GENOMIC DNA]</scope>
    <source>
        <strain evidence="3 4">HMF3257</strain>
    </source>
</reference>
<dbReference type="Proteomes" id="UP000249016">
    <property type="component" value="Unassembled WGS sequence"/>
</dbReference>
<dbReference type="EMBL" id="QLII01000001">
    <property type="protein sequence ID" value="RAI76795.1"/>
    <property type="molecule type" value="Genomic_DNA"/>
</dbReference>
<dbReference type="InterPro" id="IPR038763">
    <property type="entry name" value="DHH_sf"/>
</dbReference>
<dbReference type="GO" id="GO:0003676">
    <property type="term" value="F:nucleic acid binding"/>
    <property type="evidence" value="ECO:0007669"/>
    <property type="project" value="InterPro"/>
</dbReference>
<dbReference type="SUPFAM" id="SSF64182">
    <property type="entry name" value="DHH phosphoesterases"/>
    <property type="match status" value="1"/>
</dbReference>
<feature type="domain" description="DHHA1" evidence="2">
    <location>
        <begin position="260"/>
        <end position="334"/>
    </location>
</feature>